<gene>
    <name evidence="1" type="ORF">GMRT_23068</name>
</gene>
<sequence>MFPPQSIVWAPIPCLSQLCPLVGHFGLTDSQGIIHDFGGHQFVNRSATTTIFGPPTRYKPIPGTCSPDVWDRGVRLATNEFEKRLYSFFTNNCHHFVAYALKCMGLKPMGVCTLLYRYRVGAKALPSRSTPLISPASVEENWHSNGSVAAQETSN</sequence>
<evidence type="ECO:0000313" key="2">
    <source>
        <dbReference type="Proteomes" id="UP000315496"/>
    </source>
</evidence>
<name>A0A4Z1T0Q4_GIAMU</name>
<dbReference type="PANTHER" id="PTHR20921">
    <property type="entry name" value="TRANSMEMBRANE PROTEIN 222"/>
    <property type="match status" value="1"/>
</dbReference>
<dbReference type="AlphaFoldDB" id="A0A4Z1T0Q4"/>
<dbReference type="EMBL" id="VDLU01000003">
    <property type="protein sequence ID" value="TNJ27483.1"/>
    <property type="molecule type" value="Genomic_DNA"/>
</dbReference>
<dbReference type="OrthoDB" id="267284at2759"/>
<proteinExistence type="predicted"/>
<dbReference type="PANTHER" id="PTHR20921:SF0">
    <property type="entry name" value="TRANSMEMBRANE PROTEIN 222"/>
    <property type="match status" value="1"/>
</dbReference>
<reference evidence="1 2" key="1">
    <citation type="submission" date="2019-05" db="EMBL/GenBank/DDBJ databases">
        <title>The compact genome of Giardia muris reveals important steps in the evolution of intestinal protozoan parasites.</title>
        <authorList>
            <person name="Xu F."/>
            <person name="Jimenez-Gonzalez A."/>
            <person name="Einarsson E."/>
            <person name="Astvaldsson A."/>
            <person name="Peirasmaki D."/>
            <person name="Eckmann L."/>
            <person name="Andersson J.O."/>
            <person name="Svard S.G."/>
            <person name="Jerlstrom-Hultqvist J."/>
        </authorList>
    </citation>
    <scope>NUCLEOTIDE SEQUENCE [LARGE SCALE GENOMIC DNA]</scope>
    <source>
        <strain evidence="1 2">Roberts-Thomson</strain>
    </source>
</reference>
<dbReference type="Proteomes" id="UP000315496">
    <property type="component" value="Chromosome 3"/>
</dbReference>
<evidence type="ECO:0008006" key="3">
    <source>
        <dbReference type="Google" id="ProtNLM"/>
    </source>
</evidence>
<accession>A0A4Z1T0Q4</accession>
<evidence type="ECO:0000313" key="1">
    <source>
        <dbReference type="EMBL" id="TNJ27483.1"/>
    </source>
</evidence>
<protein>
    <recommendedName>
        <fullName evidence="3">PPPDE domain-containing protein</fullName>
    </recommendedName>
</protein>
<dbReference type="VEuPathDB" id="GiardiaDB:GMRT_23068"/>
<organism evidence="1 2">
    <name type="scientific">Giardia muris</name>
    <dbReference type="NCBI Taxonomy" id="5742"/>
    <lineage>
        <taxon>Eukaryota</taxon>
        <taxon>Metamonada</taxon>
        <taxon>Diplomonadida</taxon>
        <taxon>Hexamitidae</taxon>
        <taxon>Giardiinae</taxon>
        <taxon>Giardia</taxon>
    </lineage>
</organism>
<dbReference type="Pfam" id="PF05608">
    <property type="entry name" value="RTE1"/>
    <property type="match status" value="2"/>
</dbReference>
<dbReference type="InterPro" id="IPR008496">
    <property type="entry name" value="TMEM222/RTE1"/>
</dbReference>
<comment type="caution">
    <text evidence="1">The sequence shown here is derived from an EMBL/GenBank/DDBJ whole genome shotgun (WGS) entry which is preliminary data.</text>
</comment>
<keyword evidence="2" id="KW-1185">Reference proteome</keyword>